<dbReference type="AlphaFoldDB" id="A0A6A6WUN4"/>
<keyword evidence="1" id="KW-0175">Coiled coil</keyword>
<organism evidence="3 4">
    <name type="scientific">Melanomma pulvis-pyrius CBS 109.77</name>
    <dbReference type="NCBI Taxonomy" id="1314802"/>
    <lineage>
        <taxon>Eukaryota</taxon>
        <taxon>Fungi</taxon>
        <taxon>Dikarya</taxon>
        <taxon>Ascomycota</taxon>
        <taxon>Pezizomycotina</taxon>
        <taxon>Dothideomycetes</taxon>
        <taxon>Pleosporomycetidae</taxon>
        <taxon>Pleosporales</taxon>
        <taxon>Melanommataceae</taxon>
        <taxon>Melanomma</taxon>
    </lineage>
</organism>
<name>A0A6A6WUN4_9PLEO</name>
<feature type="coiled-coil region" evidence="1">
    <location>
        <begin position="403"/>
        <end position="430"/>
    </location>
</feature>
<dbReference type="Proteomes" id="UP000799757">
    <property type="component" value="Unassembled WGS sequence"/>
</dbReference>
<evidence type="ECO:0000313" key="3">
    <source>
        <dbReference type="EMBL" id="KAF2787812.1"/>
    </source>
</evidence>
<feature type="coiled-coil region" evidence="1">
    <location>
        <begin position="331"/>
        <end position="365"/>
    </location>
</feature>
<feature type="region of interest" description="Disordered" evidence="2">
    <location>
        <begin position="57"/>
        <end position="90"/>
    </location>
</feature>
<gene>
    <name evidence="3" type="ORF">K505DRAFT_367032</name>
</gene>
<accession>A0A6A6WUN4</accession>
<evidence type="ECO:0000256" key="1">
    <source>
        <dbReference type="SAM" id="Coils"/>
    </source>
</evidence>
<protein>
    <submittedName>
        <fullName evidence="3">Uncharacterized protein</fullName>
    </submittedName>
</protein>
<keyword evidence="4" id="KW-1185">Reference proteome</keyword>
<dbReference type="SUPFAM" id="SSF57997">
    <property type="entry name" value="Tropomyosin"/>
    <property type="match status" value="1"/>
</dbReference>
<evidence type="ECO:0000313" key="4">
    <source>
        <dbReference type="Proteomes" id="UP000799757"/>
    </source>
</evidence>
<sequence length="530" mass="58602">MFTNVSAHLQRAKSALSSSQARIGELQSKINYMKAIAVDPSIASKIKDVRAEAQEARAEAQEARAEAQEARAEAQEARAAEQEARAAEQESLEKFRTMKTAAISQAHEDKLVKDVAQYKFNELRADMDRSEKRRLESFCESMTLKKENKRLAREVQSFKERLASVQTELDDTNGNFEAGLAALRTEFQAHFNAAVIAAEDYQTLQDDLETAVADNKRQLDTAHSRSDFWKTQHDAVQGKLAIMKDKLQSTTADAVVLKVQLETTSTALAQTEDQLEASRKSHMLTKQELDTAHKALVERTGQLQCSVDSNAVCFEQLQSAQATTQETQGKLADTQTGLAAANSTIEKIQNELDDERVDHEIARQTQVLLSNGLNAKRTHLATLEANITVASKARGSDGQSNGINQSDALVARLRARLRDTSNELMKTSAELLGSNRVRDGLQERLNNLACTRQADCMACPHHMRRHAMACRMGERKANQAVDQTSFEVLKLSSDLQDFKRAVADKVGMDLEDWLAGEEPLSARSGSTLVG</sequence>
<reference evidence="3" key="1">
    <citation type="journal article" date="2020" name="Stud. Mycol.">
        <title>101 Dothideomycetes genomes: a test case for predicting lifestyles and emergence of pathogens.</title>
        <authorList>
            <person name="Haridas S."/>
            <person name="Albert R."/>
            <person name="Binder M."/>
            <person name="Bloem J."/>
            <person name="Labutti K."/>
            <person name="Salamov A."/>
            <person name="Andreopoulos B."/>
            <person name="Baker S."/>
            <person name="Barry K."/>
            <person name="Bills G."/>
            <person name="Bluhm B."/>
            <person name="Cannon C."/>
            <person name="Castanera R."/>
            <person name="Culley D."/>
            <person name="Daum C."/>
            <person name="Ezra D."/>
            <person name="Gonzalez J."/>
            <person name="Henrissat B."/>
            <person name="Kuo A."/>
            <person name="Liang C."/>
            <person name="Lipzen A."/>
            <person name="Lutzoni F."/>
            <person name="Magnuson J."/>
            <person name="Mondo S."/>
            <person name="Nolan M."/>
            <person name="Ohm R."/>
            <person name="Pangilinan J."/>
            <person name="Park H.-J."/>
            <person name="Ramirez L."/>
            <person name="Alfaro M."/>
            <person name="Sun H."/>
            <person name="Tritt A."/>
            <person name="Yoshinaga Y."/>
            <person name="Zwiers L.-H."/>
            <person name="Turgeon B."/>
            <person name="Goodwin S."/>
            <person name="Spatafora J."/>
            <person name="Crous P."/>
            <person name="Grigoriev I."/>
        </authorList>
    </citation>
    <scope>NUCLEOTIDE SEQUENCE</scope>
    <source>
        <strain evidence="3">CBS 109.77</strain>
    </source>
</reference>
<dbReference type="EMBL" id="MU002277">
    <property type="protein sequence ID" value="KAF2787812.1"/>
    <property type="molecule type" value="Genomic_DNA"/>
</dbReference>
<feature type="coiled-coil region" evidence="1">
    <location>
        <begin position="141"/>
        <end position="175"/>
    </location>
</feature>
<evidence type="ECO:0000256" key="2">
    <source>
        <dbReference type="SAM" id="MobiDB-lite"/>
    </source>
</evidence>
<proteinExistence type="predicted"/>